<keyword evidence="2 5" id="KW-0863">Zinc-finger</keyword>
<evidence type="ECO:0000256" key="5">
    <source>
        <dbReference type="PROSITE-ProRule" id="PRU00309"/>
    </source>
</evidence>
<dbReference type="InterPro" id="IPR037660">
    <property type="entry name" value="CCDC51"/>
</dbReference>
<sequence>MSLQILRTRFCRIMPSCLVNQCVSKTGRKGQSEQIILHPFPKDVSRIIVWLQQTGQIFKDLNALAQKILDENKQNKYRLCSCHFTPDSYIINVNHHGKSLRVDAIPTIFPVVKEGECIIEENLKKSRARRRKKPDIACDGVQQSLIQLPINDRLKFEELLQDVELTKIGFCSIGTQTDYTLVNSVLVFNEDQTMGSDVLDGPLTPDASVTSLRLMSQLKMQMESSLQEVPIRFEDVAVYFSAEEWESLVLSERLLYMDVMLENFYTLSSLGFMYEKPEIISIIEKFQELCHTADVQPITMKEEPEYYLETDVSTRYWKAESPVCSKQELLLQAQMCNGVEQPVYHSEDSTRPDPVDQRFYNGNFVLYIFKNL</sequence>
<evidence type="ECO:0000313" key="9">
    <source>
        <dbReference type="EMBL" id="KAG9488627.1"/>
    </source>
</evidence>
<organism evidence="9 10">
    <name type="scientific">Eleutherodactylus coqui</name>
    <name type="common">Puerto Rican coqui</name>
    <dbReference type="NCBI Taxonomy" id="57060"/>
    <lineage>
        <taxon>Eukaryota</taxon>
        <taxon>Metazoa</taxon>
        <taxon>Chordata</taxon>
        <taxon>Craniata</taxon>
        <taxon>Vertebrata</taxon>
        <taxon>Euteleostomi</taxon>
        <taxon>Amphibia</taxon>
        <taxon>Batrachia</taxon>
        <taxon>Anura</taxon>
        <taxon>Neobatrachia</taxon>
        <taxon>Hyloidea</taxon>
        <taxon>Eleutherodactylidae</taxon>
        <taxon>Eleutherodactylinae</taxon>
        <taxon>Eleutherodactylus</taxon>
        <taxon>Eleutherodactylus</taxon>
    </lineage>
</organism>
<dbReference type="InterPro" id="IPR001909">
    <property type="entry name" value="KRAB"/>
</dbReference>
<evidence type="ECO:0000256" key="3">
    <source>
        <dbReference type="ARBA" id="ARBA00022833"/>
    </source>
</evidence>
<dbReference type="PROSITE" id="PS50805">
    <property type="entry name" value="KRAB"/>
    <property type="match status" value="1"/>
</dbReference>
<feature type="domain" description="KRAB" evidence="6">
    <location>
        <begin position="231"/>
        <end position="302"/>
    </location>
</feature>
<evidence type="ECO:0000313" key="10">
    <source>
        <dbReference type="Proteomes" id="UP000770717"/>
    </source>
</evidence>
<dbReference type="InterPro" id="IPR003655">
    <property type="entry name" value="aKRAB"/>
</dbReference>
<keyword evidence="1" id="KW-0479">Metal-binding</keyword>
<evidence type="ECO:0000259" key="8">
    <source>
        <dbReference type="PROSITE" id="PS50950"/>
    </source>
</evidence>
<comment type="caution">
    <text evidence="9">The sequence shown here is derived from an EMBL/GenBank/DDBJ whole genome shotgun (WGS) entry which is preliminary data.</text>
</comment>
<evidence type="ECO:0000256" key="2">
    <source>
        <dbReference type="ARBA" id="ARBA00022771"/>
    </source>
</evidence>
<dbReference type="GO" id="GO:0006355">
    <property type="term" value="P:regulation of DNA-templated transcription"/>
    <property type="evidence" value="ECO:0007669"/>
    <property type="project" value="InterPro"/>
</dbReference>
<dbReference type="PROSITE" id="PS50950">
    <property type="entry name" value="ZF_THAP"/>
    <property type="match status" value="1"/>
</dbReference>
<proteinExistence type="predicted"/>
<dbReference type="InterPro" id="IPR006612">
    <property type="entry name" value="THAP_Znf"/>
</dbReference>
<name>A0A8J6FIQ2_ELECQ</name>
<dbReference type="InterPro" id="IPR036051">
    <property type="entry name" value="KRAB_dom_sf"/>
</dbReference>
<keyword evidence="10" id="KW-1185">Reference proteome</keyword>
<dbReference type="OrthoDB" id="9909837at2759"/>
<gene>
    <name evidence="9" type="ORF">GDO78_004916</name>
</gene>
<evidence type="ECO:0000256" key="1">
    <source>
        <dbReference type="ARBA" id="ARBA00022723"/>
    </source>
</evidence>
<feature type="domain" description="THAP-type" evidence="8">
    <location>
        <begin position="14"/>
        <end position="109"/>
    </location>
</feature>
<keyword evidence="3" id="KW-0862">Zinc</keyword>
<dbReference type="GO" id="GO:0003677">
    <property type="term" value="F:DNA binding"/>
    <property type="evidence" value="ECO:0007669"/>
    <property type="project" value="UniProtKB-UniRule"/>
</dbReference>
<dbReference type="PANTHER" id="PTHR28624">
    <property type="entry name" value="COILED-COIL DOMAIN-CONTAINING PROTEIN 51"/>
    <property type="match status" value="1"/>
</dbReference>
<dbReference type="EMBL" id="WNTK01000002">
    <property type="protein sequence ID" value="KAG9488627.1"/>
    <property type="molecule type" value="Genomic_DNA"/>
</dbReference>
<dbReference type="Proteomes" id="UP000770717">
    <property type="component" value="Unassembled WGS sequence"/>
</dbReference>
<dbReference type="Gene3D" id="6.10.140.140">
    <property type="match status" value="1"/>
</dbReference>
<dbReference type="SUPFAM" id="SSF109640">
    <property type="entry name" value="KRAB domain (Kruppel-associated box)"/>
    <property type="match status" value="1"/>
</dbReference>
<evidence type="ECO:0000256" key="4">
    <source>
        <dbReference type="ARBA" id="ARBA00023125"/>
    </source>
</evidence>
<reference evidence="9" key="1">
    <citation type="thesis" date="2020" institute="ProQuest LLC" country="789 East Eisenhower Parkway, Ann Arbor, MI, USA">
        <title>Comparative Genomics and Chromosome Evolution.</title>
        <authorList>
            <person name="Mudd A.B."/>
        </authorList>
    </citation>
    <scope>NUCLEOTIDE SEQUENCE</scope>
    <source>
        <strain evidence="9">HN-11 Male</strain>
        <tissue evidence="9">Kidney and liver</tissue>
    </source>
</reference>
<dbReference type="SMART" id="SM00692">
    <property type="entry name" value="DM3"/>
    <property type="match status" value="1"/>
</dbReference>
<dbReference type="PANTHER" id="PTHR28624:SF1">
    <property type="entry name" value="MITOCHONDRIAL POTASSIUM CHANNEL"/>
    <property type="match status" value="1"/>
</dbReference>
<evidence type="ECO:0000259" key="7">
    <source>
        <dbReference type="PROSITE" id="PS50806"/>
    </source>
</evidence>
<dbReference type="SMART" id="SM00980">
    <property type="entry name" value="THAP"/>
    <property type="match status" value="1"/>
</dbReference>
<feature type="domain" description="KRAB-related" evidence="7">
    <location>
        <begin position="228"/>
        <end position="292"/>
    </location>
</feature>
<dbReference type="AlphaFoldDB" id="A0A8J6FIQ2"/>
<dbReference type="CDD" id="cd07765">
    <property type="entry name" value="KRAB_A-box"/>
    <property type="match status" value="1"/>
</dbReference>
<dbReference type="SMART" id="SM00349">
    <property type="entry name" value="KRAB"/>
    <property type="match status" value="1"/>
</dbReference>
<dbReference type="SUPFAM" id="SSF57716">
    <property type="entry name" value="Glucocorticoid receptor-like (DNA-binding domain)"/>
    <property type="match status" value="1"/>
</dbReference>
<dbReference type="Pfam" id="PF05485">
    <property type="entry name" value="THAP"/>
    <property type="match status" value="1"/>
</dbReference>
<dbReference type="GO" id="GO:0008270">
    <property type="term" value="F:zinc ion binding"/>
    <property type="evidence" value="ECO:0007669"/>
    <property type="project" value="UniProtKB-KW"/>
</dbReference>
<evidence type="ECO:0008006" key="11">
    <source>
        <dbReference type="Google" id="ProtNLM"/>
    </source>
</evidence>
<dbReference type="PROSITE" id="PS50806">
    <property type="entry name" value="KRAB_RELATED"/>
    <property type="match status" value="1"/>
</dbReference>
<keyword evidence="4 5" id="KW-0238">DNA-binding</keyword>
<dbReference type="Pfam" id="PF01352">
    <property type="entry name" value="KRAB"/>
    <property type="match status" value="1"/>
</dbReference>
<accession>A0A8J6FIQ2</accession>
<protein>
    <recommendedName>
        <fullName evidence="11">THAP-type domain-containing protein</fullName>
    </recommendedName>
</protein>
<evidence type="ECO:0000259" key="6">
    <source>
        <dbReference type="PROSITE" id="PS50805"/>
    </source>
</evidence>